<dbReference type="eggNOG" id="COG1579">
    <property type="taxonomic scope" value="Bacteria"/>
</dbReference>
<name>A0A081BVN8_VECG1</name>
<reference evidence="4" key="1">
    <citation type="journal article" date="2015" name="PeerJ">
        <title>First genomic representation of candidate bacterial phylum KSB3 points to enhanced environmental sensing as a trigger of wastewater bulking.</title>
        <authorList>
            <person name="Sekiguchi Y."/>
            <person name="Ohashi A."/>
            <person name="Parks D.H."/>
            <person name="Yamauchi T."/>
            <person name="Tyson G.W."/>
            <person name="Hugenholtz P."/>
        </authorList>
    </citation>
    <scope>NUCLEOTIDE SEQUENCE [LARGE SCALE GENOMIC DNA]</scope>
</reference>
<dbReference type="AlphaFoldDB" id="A0A081BVN8"/>
<sequence length="243" mass="28462">MNKTLQALVKLQDVDTSIQEIQRKIYVFPETMKQLDKLLAENEQKVEALKTSIEEQEKLRRVKEREVEMQNEHIRRYQGQLLQVKTNKEYSALLLEIKTLKSKNSLIEDDILELMESIERAKHSLGISQKDLERNRVRIQQEKEIQEKSLTEIQNTLEKEQQRRKILAEDVDAGALREYTKLLNLRNGVAISAVEEDGVCTGCHVALTPQMFAEIKTGNYLHRCPICFRFLYWANSENQQEDM</sequence>
<dbReference type="InterPro" id="IPR003743">
    <property type="entry name" value="Zf-RING_7"/>
</dbReference>
<organism evidence="4">
    <name type="scientific">Vecturithrix granuli</name>
    <dbReference type="NCBI Taxonomy" id="1499967"/>
    <lineage>
        <taxon>Bacteria</taxon>
        <taxon>Candidatus Moduliflexota</taxon>
        <taxon>Candidatus Vecturitrichia</taxon>
        <taxon>Candidatus Vecturitrichales</taxon>
        <taxon>Candidatus Vecturitrichaceae</taxon>
        <taxon>Candidatus Vecturithrix</taxon>
    </lineage>
</organism>
<evidence type="ECO:0000256" key="1">
    <source>
        <dbReference type="SAM" id="Coils"/>
    </source>
</evidence>
<keyword evidence="1" id="KW-0175">Coiled coil</keyword>
<proteinExistence type="predicted"/>
<dbReference type="STRING" id="1499967.U27_03355"/>
<dbReference type="Pfam" id="PF24481">
    <property type="entry name" value="CT398_CC"/>
    <property type="match status" value="1"/>
</dbReference>
<feature type="domain" description="CT398-like coiled coil hairpin" evidence="3">
    <location>
        <begin position="11"/>
        <end position="183"/>
    </location>
</feature>
<dbReference type="Pfam" id="PF02591">
    <property type="entry name" value="Zn_ribbon_9"/>
    <property type="match status" value="1"/>
</dbReference>
<dbReference type="HOGENOM" id="CLU_073076_2_2_0"/>
<feature type="domain" description="C4-type zinc ribbon" evidence="2">
    <location>
        <begin position="199"/>
        <end position="231"/>
    </location>
</feature>
<evidence type="ECO:0000313" key="5">
    <source>
        <dbReference type="Proteomes" id="UP000030661"/>
    </source>
</evidence>
<dbReference type="InterPro" id="IPR056003">
    <property type="entry name" value="CT398_CC_hairpin"/>
</dbReference>
<dbReference type="Proteomes" id="UP000030661">
    <property type="component" value="Unassembled WGS sequence"/>
</dbReference>
<feature type="coiled-coil region" evidence="1">
    <location>
        <begin position="32"/>
        <end position="73"/>
    </location>
</feature>
<keyword evidence="5" id="KW-1185">Reference proteome</keyword>
<gene>
    <name evidence="4" type="ORF">U27_03355</name>
</gene>
<dbReference type="EMBL" id="DF820464">
    <property type="protein sequence ID" value="GAK56393.1"/>
    <property type="molecule type" value="Genomic_DNA"/>
</dbReference>
<evidence type="ECO:0000313" key="4">
    <source>
        <dbReference type="EMBL" id="GAK56393.1"/>
    </source>
</evidence>
<evidence type="ECO:0000259" key="2">
    <source>
        <dbReference type="Pfam" id="PF02591"/>
    </source>
</evidence>
<accession>A0A081BVN8</accession>
<dbReference type="Gene3D" id="1.10.287.1490">
    <property type="match status" value="1"/>
</dbReference>
<protein>
    <submittedName>
        <fullName evidence="4">Uncharacterized protein</fullName>
    </submittedName>
</protein>
<feature type="coiled-coil region" evidence="1">
    <location>
        <begin position="129"/>
        <end position="170"/>
    </location>
</feature>
<evidence type="ECO:0000259" key="3">
    <source>
        <dbReference type="Pfam" id="PF24481"/>
    </source>
</evidence>